<sequence>MLLPSLALFEGSPYSYNQMRGLISVHDLTSYMKVSCLPLMTTDIRRSSPVHSISSHWKENRQQPILKAIRAHGVRRPGHLVRYCPLPDLRSCFKCGAQGHIAPRCPVTKDAPINSSNTVKNIQLVQNYSDIYMKSVKVDGTYVKAYLDTGSQVNVMSTEVARLLSLPIKPTQIILKGFSGGMLTTRGEVTFKLEVDKLNIPCQAYLTDINMNNIHLLIGQPIINHEGVTLLVHNNTAVLQQDCDFLSQIEVTEERQKFNVVTHSKETLPPGSSIIMVDIEGNNQDADVITPVRHFEMDGISYSIPATILRGCQGHLKVFNSGTKDILWEPGVVLVRAEICKHTPLRHQVSHNDVTTSLAHNSVLCISPSHSHSHSHNHDTSIGGVNLNDIDVGALSEQELDCLINLLIKHKTCFACNTNELGCTDLVQMKISL</sequence>
<dbReference type="InterPro" id="IPR021109">
    <property type="entry name" value="Peptidase_aspartic_dom_sf"/>
</dbReference>
<dbReference type="CDD" id="cd00303">
    <property type="entry name" value="retropepsin_like"/>
    <property type="match status" value="1"/>
</dbReference>
<keyword evidence="1" id="KW-0862">Zinc</keyword>
<dbReference type="SUPFAM" id="SSF57756">
    <property type="entry name" value="Retrovirus zinc finger-like domains"/>
    <property type="match status" value="1"/>
</dbReference>
<dbReference type="InterPro" id="IPR036875">
    <property type="entry name" value="Znf_CCHC_sf"/>
</dbReference>
<dbReference type="InterPro" id="IPR024650">
    <property type="entry name" value="Peptidase_A2B"/>
</dbReference>
<dbReference type="SMART" id="SM00343">
    <property type="entry name" value="ZnF_C2HC"/>
    <property type="match status" value="1"/>
</dbReference>
<evidence type="ECO:0000313" key="3">
    <source>
        <dbReference type="EMBL" id="KAG7306430.1"/>
    </source>
</evidence>
<keyword evidence="1" id="KW-0863">Zinc-finger</keyword>
<dbReference type="Gene3D" id="4.10.60.10">
    <property type="entry name" value="Zinc finger, CCHC-type"/>
    <property type="match status" value="1"/>
</dbReference>
<dbReference type="Pfam" id="PF12384">
    <property type="entry name" value="Peptidase_A2B"/>
    <property type="match status" value="1"/>
</dbReference>
<dbReference type="SUPFAM" id="SSF50630">
    <property type="entry name" value="Acid proteases"/>
    <property type="match status" value="1"/>
</dbReference>
<evidence type="ECO:0000259" key="2">
    <source>
        <dbReference type="PROSITE" id="PS50158"/>
    </source>
</evidence>
<reference evidence="3 4" key="1">
    <citation type="submission" date="2021-06" db="EMBL/GenBank/DDBJ databases">
        <title>A haploid diamondback moth (Plutella xylostella L.) genome assembly resolves 31 chromosomes and identifies a diamide resistance mutation.</title>
        <authorList>
            <person name="Ward C.M."/>
            <person name="Perry K.D."/>
            <person name="Baker G."/>
            <person name="Powis K."/>
            <person name="Heckel D.G."/>
            <person name="Baxter S.W."/>
        </authorList>
    </citation>
    <scope>NUCLEOTIDE SEQUENCE [LARGE SCALE GENOMIC DNA]</scope>
    <source>
        <strain evidence="3 4">LV</strain>
        <tissue evidence="3">Single pupa</tissue>
    </source>
</reference>
<organism evidence="3 4">
    <name type="scientific">Plutella xylostella</name>
    <name type="common">Diamondback moth</name>
    <name type="synonym">Plutella maculipennis</name>
    <dbReference type="NCBI Taxonomy" id="51655"/>
    <lineage>
        <taxon>Eukaryota</taxon>
        <taxon>Metazoa</taxon>
        <taxon>Ecdysozoa</taxon>
        <taxon>Arthropoda</taxon>
        <taxon>Hexapoda</taxon>
        <taxon>Insecta</taxon>
        <taxon>Pterygota</taxon>
        <taxon>Neoptera</taxon>
        <taxon>Endopterygota</taxon>
        <taxon>Lepidoptera</taxon>
        <taxon>Glossata</taxon>
        <taxon>Ditrysia</taxon>
        <taxon>Yponomeutoidea</taxon>
        <taxon>Plutellidae</taxon>
        <taxon>Plutella</taxon>
    </lineage>
</organism>
<gene>
    <name evidence="3" type="ORF">JYU34_009065</name>
</gene>
<name>A0ABQ7QMH5_PLUXY</name>
<proteinExistence type="predicted"/>
<feature type="domain" description="CCHC-type" evidence="2">
    <location>
        <begin position="92"/>
        <end position="106"/>
    </location>
</feature>
<accession>A0ABQ7QMH5</accession>
<keyword evidence="1" id="KW-0479">Metal-binding</keyword>
<protein>
    <recommendedName>
        <fullName evidence="2">CCHC-type domain-containing protein</fullName>
    </recommendedName>
</protein>
<comment type="caution">
    <text evidence="3">The sequence shown here is derived from an EMBL/GenBank/DDBJ whole genome shotgun (WGS) entry which is preliminary data.</text>
</comment>
<keyword evidence="4" id="KW-1185">Reference proteome</keyword>
<evidence type="ECO:0000256" key="1">
    <source>
        <dbReference type="PROSITE-ProRule" id="PRU00047"/>
    </source>
</evidence>
<dbReference type="PROSITE" id="PS50158">
    <property type="entry name" value="ZF_CCHC"/>
    <property type="match status" value="1"/>
</dbReference>
<dbReference type="EMBL" id="JAHIBW010000012">
    <property type="protein sequence ID" value="KAG7306430.1"/>
    <property type="molecule type" value="Genomic_DNA"/>
</dbReference>
<dbReference type="InterPro" id="IPR001878">
    <property type="entry name" value="Znf_CCHC"/>
</dbReference>
<dbReference type="Proteomes" id="UP000823941">
    <property type="component" value="Chromosome 12"/>
</dbReference>
<feature type="non-terminal residue" evidence="3">
    <location>
        <position position="433"/>
    </location>
</feature>
<evidence type="ECO:0000313" key="4">
    <source>
        <dbReference type="Proteomes" id="UP000823941"/>
    </source>
</evidence>
<dbReference type="Gene3D" id="2.40.70.10">
    <property type="entry name" value="Acid Proteases"/>
    <property type="match status" value="1"/>
</dbReference>